<dbReference type="Pfam" id="PF07645">
    <property type="entry name" value="EGF_CA"/>
    <property type="match status" value="1"/>
</dbReference>
<dbReference type="PANTHER" id="PTHR24050">
    <property type="entry name" value="PA14 DOMAIN-CONTAINING PROTEIN"/>
    <property type="match status" value="1"/>
</dbReference>
<dbReference type="PANTHER" id="PTHR24050:SF28">
    <property type="entry name" value="UROMODULIN-LIKE"/>
    <property type="match status" value="1"/>
</dbReference>
<dbReference type="PROSITE" id="PS00022">
    <property type="entry name" value="EGF_1"/>
    <property type="match status" value="1"/>
</dbReference>
<organism evidence="7 8">
    <name type="scientific">Holothuria leucospilota</name>
    <name type="common">Black long sea cucumber</name>
    <name type="synonym">Mertensiothuria leucospilota</name>
    <dbReference type="NCBI Taxonomy" id="206669"/>
    <lineage>
        <taxon>Eukaryota</taxon>
        <taxon>Metazoa</taxon>
        <taxon>Echinodermata</taxon>
        <taxon>Eleutherozoa</taxon>
        <taxon>Echinozoa</taxon>
        <taxon>Holothuroidea</taxon>
        <taxon>Aspidochirotacea</taxon>
        <taxon>Aspidochirotida</taxon>
        <taxon>Holothuriidae</taxon>
        <taxon>Holothuria</taxon>
    </lineage>
</organism>
<evidence type="ECO:0000313" key="7">
    <source>
        <dbReference type="EMBL" id="KAJ8030520.1"/>
    </source>
</evidence>
<dbReference type="SMART" id="SM00179">
    <property type="entry name" value="EGF_CA"/>
    <property type="match status" value="1"/>
</dbReference>
<dbReference type="EMBL" id="JAIZAY010000013">
    <property type="protein sequence ID" value="KAJ8030520.1"/>
    <property type="molecule type" value="Genomic_DNA"/>
</dbReference>
<dbReference type="SMART" id="SM00181">
    <property type="entry name" value="EGF"/>
    <property type="match status" value="2"/>
</dbReference>
<dbReference type="PROSITE" id="PS01186">
    <property type="entry name" value="EGF_2"/>
    <property type="match status" value="1"/>
</dbReference>
<dbReference type="SUPFAM" id="SSF57196">
    <property type="entry name" value="EGF/Laminin"/>
    <property type="match status" value="1"/>
</dbReference>
<dbReference type="AlphaFoldDB" id="A0A9Q1BPQ4"/>
<dbReference type="Gene3D" id="2.10.25.10">
    <property type="entry name" value="Laminin"/>
    <property type="match status" value="2"/>
</dbReference>
<keyword evidence="8" id="KW-1185">Reference proteome</keyword>
<evidence type="ECO:0000259" key="5">
    <source>
        <dbReference type="PROSITE" id="PS00022"/>
    </source>
</evidence>
<proteinExistence type="predicted"/>
<dbReference type="InterPro" id="IPR052235">
    <property type="entry name" value="Nephronectin_domain"/>
</dbReference>
<dbReference type="OrthoDB" id="155976at2759"/>
<feature type="domain" description="EGF-like" evidence="5 6">
    <location>
        <begin position="260"/>
        <end position="271"/>
    </location>
</feature>
<keyword evidence="2" id="KW-0732">Signal</keyword>
<dbReference type="FunFam" id="2.10.25.10:FF:000038">
    <property type="entry name" value="Fibrillin 2"/>
    <property type="match status" value="1"/>
</dbReference>
<dbReference type="Proteomes" id="UP001152320">
    <property type="component" value="Chromosome 13"/>
</dbReference>
<gene>
    <name evidence="7" type="ORF">HOLleu_26967</name>
</gene>
<dbReference type="PROSITE" id="PS01187">
    <property type="entry name" value="EGF_CA"/>
    <property type="match status" value="1"/>
</dbReference>
<dbReference type="InterPro" id="IPR018097">
    <property type="entry name" value="EGF_Ca-bd_CS"/>
</dbReference>
<protein>
    <submittedName>
        <fullName evidence="7">Cubilin</fullName>
    </submittedName>
</protein>
<comment type="caution">
    <text evidence="7">The sequence shown here is derived from an EMBL/GenBank/DDBJ whole genome shotgun (WGS) entry which is preliminary data.</text>
</comment>
<dbReference type="CDD" id="cd00054">
    <property type="entry name" value="EGF_CA"/>
    <property type="match status" value="1"/>
</dbReference>
<name>A0A9Q1BPQ4_HOLLE</name>
<evidence type="ECO:0000256" key="4">
    <source>
        <dbReference type="ARBA" id="ARBA00023157"/>
    </source>
</evidence>
<evidence type="ECO:0000313" key="8">
    <source>
        <dbReference type="Proteomes" id="UP001152320"/>
    </source>
</evidence>
<dbReference type="InterPro" id="IPR001881">
    <property type="entry name" value="EGF-like_Ca-bd_dom"/>
</dbReference>
<reference evidence="7" key="1">
    <citation type="submission" date="2021-10" db="EMBL/GenBank/DDBJ databases">
        <title>Tropical sea cucumber genome reveals ecological adaptation and Cuvierian tubules defense mechanism.</title>
        <authorList>
            <person name="Chen T."/>
        </authorList>
    </citation>
    <scope>NUCLEOTIDE SEQUENCE</scope>
    <source>
        <strain evidence="7">Nanhai2018</strain>
        <tissue evidence="7">Muscle</tissue>
    </source>
</reference>
<evidence type="ECO:0000256" key="3">
    <source>
        <dbReference type="ARBA" id="ARBA00022737"/>
    </source>
</evidence>
<keyword evidence="3" id="KW-0677">Repeat</keyword>
<evidence type="ECO:0000259" key="6">
    <source>
        <dbReference type="PROSITE" id="PS01186"/>
    </source>
</evidence>
<accession>A0A9Q1BPQ4</accession>
<dbReference type="GO" id="GO:0005509">
    <property type="term" value="F:calcium ion binding"/>
    <property type="evidence" value="ECO:0007669"/>
    <property type="project" value="InterPro"/>
</dbReference>
<evidence type="ECO:0000256" key="2">
    <source>
        <dbReference type="ARBA" id="ARBA00022729"/>
    </source>
</evidence>
<evidence type="ECO:0000256" key="1">
    <source>
        <dbReference type="ARBA" id="ARBA00022536"/>
    </source>
</evidence>
<keyword evidence="1" id="KW-0245">EGF-like domain</keyword>
<sequence>MKLFVVVNIHNSDGDTARVVLGVDNTTSLPDMVQNMWLLVIPNRPEEDGDVIELLPPDILISHAVNEPQLCLTDSVSRGKPDVMVLEPIAGDKYKVLHSNEKNCSAEWSTWSQCIDGVRSKSRDCYIREFNCSFFPEIVTEPCQQLGLLYPPDNTLFLIPGEFSTVKLRPIEVGLPVSFEYSSPDASSPVLSSNGTFQWTFPIGVDEDQDYSFTFALNNTEGHYRLIDLIVKSPHCGCTGMHDHCVLSPWGTVGFGQFECECQEGWTGELCDKDINECSDDPSPCFPGVLCINVIGSFWCDGCPEGMLGDGITCS</sequence>
<keyword evidence="4" id="KW-1015">Disulfide bond</keyword>
<dbReference type="InterPro" id="IPR000742">
    <property type="entry name" value="EGF"/>
</dbReference>
<dbReference type="InterPro" id="IPR049883">
    <property type="entry name" value="NOTCH1_EGF-like"/>
</dbReference>